<keyword evidence="3" id="KW-1133">Transmembrane helix</keyword>
<keyword evidence="3" id="KW-0812">Transmembrane</keyword>
<keyword evidence="1" id="KW-0378">Hydrolase</keyword>
<evidence type="ECO:0000313" key="5">
    <source>
        <dbReference type="EMBL" id="CCQ45146.1"/>
    </source>
</evidence>
<evidence type="ECO:0000256" key="3">
    <source>
        <dbReference type="SAM" id="Phobius"/>
    </source>
</evidence>
<keyword evidence="6" id="KW-1185">Reference proteome</keyword>
<dbReference type="InterPro" id="IPR013783">
    <property type="entry name" value="Ig-like_fold"/>
</dbReference>
<sequence length="472" mass="46941">MPADASSPEASPRLRRELVLFSPVVRSVALAVIVAVIAALVGAVPAAAYWRATGTGSTTASVATLLPPTDVQVPASSNSSVAVSWTASLGAIVPTGYYVTRLTGTTAMAACGSGPSALVASTSCTDTSVPEGTHRYVVTAVYRSWTAAGTASGNVTVTSLRDLSYTSQPAATVTAGSAITSFQVQLRTIFGFEVWEQGVPITVSIGANPGGGTLSGTATAYTNWSGTATFTGLSIDKAGTGYTLIAASPGYAGIASRSFAVTPAAANKLVLIAGSTLTGPASSGALLGPVTVQRQDAYGNPVTAGTTTLILATSTAAGFFAAASNGVRTTTVGIPAGSSSASFFYGDTKAGTATITTAAPGLAAPAAVTATISAAPPRKLLFDAISTEIEKNKLILPAVTVRIVDAFGNPTDATVPVTLQSNCSLKNNLPKTSTGGVASFPELEVPGKATGCVLTALSGTLPAATSNTFNVN</sequence>
<dbReference type="GO" id="GO:0016798">
    <property type="term" value="F:hydrolase activity, acting on glycosyl bonds"/>
    <property type="evidence" value="ECO:0007669"/>
    <property type="project" value="UniProtKB-KW"/>
</dbReference>
<organism evidence="5 6">
    <name type="scientific">Pseudarthrobacter siccitolerans</name>
    <dbReference type="NCBI Taxonomy" id="861266"/>
    <lineage>
        <taxon>Bacteria</taxon>
        <taxon>Bacillati</taxon>
        <taxon>Actinomycetota</taxon>
        <taxon>Actinomycetes</taxon>
        <taxon>Micrococcales</taxon>
        <taxon>Micrococcaceae</taxon>
        <taxon>Pseudarthrobacter</taxon>
    </lineage>
</organism>
<keyword evidence="3" id="KW-0472">Membrane</keyword>
<dbReference type="STRING" id="861266.ARTSIC4J27_1079"/>
<evidence type="ECO:0000313" key="6">
    <source>
        <dbReference type="Proteomes" id="UP000035722"/>
    </source>
</evidence>
<dbReference type="OrthoDB" id="4927820at2"/>
<evidence type="ECO:0000256" key="1">
    <source>
        <dbReference type="ARBA" id="ARBA00023295"/>
    </source>
</evidence>
<keyword evidence="1" id="KW-0326">Glycosidase</keyword>
<keyword evidence="2" id="KW-0624">Polysaccharide degradation</keyword>
<accession>A0A024H089</accession>
<dbReference type="Gene3D" id="2.60.40.10">
    <property type="entry name" value="Immunoglobulins"/>
    <property type="match status" value="1"/>
</dbReference>
<dbReference type="RefSeq" id="WP_152683788.1">
    <property type="nucleotide sequence ID" value="NZ_CAQI01000032.1"/>
</dbReference>
<dbReference type="EMBL" id="CAQI01000032">
    <property type="protein sequence ID" value="CCQ45146.1"/>
    <property type="molecule type" value="Genomic_DNA"/>
</dbReference>
<name>A0A024H089_9MICC</name>
<feature type="domain" description="Fibronectin type-III" evidence="4">
    <location>
        <begin position="67"/>
        <end position="162"/>
    </location>
</feature>
<dbReference type="InterPro" id="IPR036116">
    <property type="entry name" value="FN3_sf"/>
</dbReference>
<evidence type="ECO:0000256" key="2">
    <source>
        <dbReference type="ARBA" id="ARBA00023326"/>
    </source>
</evidence>
<dbReference type="PROSITE" id="PS50853">
    <property type="entry name" value="FN3"/>
    <property type="match status" value="1"/>
</dbReference>
<dbReference type="GO" id="GO:0000272">
    <property type="term" value="P:polysaccharide catabolic process"/>
    <property type="evidence" value="ECO:0007669"/>
    <property type="project" value="UniProtKB-KW"/>
</dbReference>
<keyword evidence="2" id="KW-0119">Carbohydrate metabolism</keyword>
<dbReference type="SUPFAM" id="SSF49265">
    <property type="entry name" value="Fibronectin type III"/>
    <property type="match status" value="1"/>
</dbReference>
<proteinExistence type="predicted"/>
<reference evidence="6" key="1">
    <citation type="journal article" date="2014" name="Genome Announc.">
        <title>Genome Sequence of Arthrobacter siccitolerans 4J27, a Xeroprotectant-Producing Desiccation-Tolerant Microorganism.</title>
        <authorList>
            <person name="Manzanera M."/>
            <person name="Santa-Cruz-Calvo L."/>
            <person name="Vilchez J.I."/>
            <person name="Garcia-Fontana C."/>
            <person name="Silva-Castro G.A."/>
            <person name="Calvo C."/>
            <person name="Gonzalez-Lopez J."/>
        </authorList>
    </citation>
    <scope>NUCLEOTIDE SEQUENCE [LARGE SCALE GENOMIC DNA]</scope>
    <source>
        <strain evidence="6">4J27</strain>
    </source>
</reference>
<dbReference type="Proteomes" id="UP000035722">
    <property type="component" value="Unassembled WGS sequence"/>
</dbReference>
<feature type="transmembrane region" description="Helical" evidence="3">
    <location>
        <begin position="24"/>
        <end position="50"/>
    </location>
</feature>
<evidence type="ECO:0000259" key="4">
    <source>
        <dbReference type="PROSITE" id="PS50853"/>
    </source>
</evidence>
<dbReference type="InterPro" id="IPR003961">
    <property type="entry name" value="FN3_dom"/>
</dbReference>
<gene>
    <name evidence="5" type="ORF">ARTSIC4J27_1079</name>
</gene>
<dbReference type="AlphaFoldDB" id="A0A024H089"/>
<protein>
    <submittedName>
        <fullName evidence="5">Fibronectin type III domain protein</fullName>
    </submittedName>
</protein>
<comment type="caution">
    <text evidence="5">The sequence shown here is derived from an EMBL/GenBank/DDBJ whole genome shotgun (WGS) entry which is preliminary data.</text>
</comment>